<keyword evidence="1" id="KW-0812">Transmembrane</keyword>
<keyword evidence="1" id="KW-0472">Membrane</keyword>
<feature type="transmembrane region" description="Helical" evidence="1">
    <location>
        <begin position="9"/>
        <end position="27"/>
    </location>
</feature>
<evidence type="ECO:0000313" key="2">
    <source>
        <dbReference type="EMBL" id="GAX47268.1"/>
    </source>
</evidence>
<proteinExistence type="predicted"/>
<feature type="transmembrane region" description="Helical" evidence="1">
    <location>
        <begin position="39"/>
        <end position="59"/>
    </location>
</feature>
<keyword evidence="1" id="KW-1133">Transmembrane helix</keyword>
<evidence type="ECO:0000313" key="3">
    <source>
        <dbReference type="Proteomes" id="UP000218689"/>
    </source>
</evidence>
<keyword evidence="3" id="KW-1185">Reference proteome</keyword>
<sequence length="60" mass="7207">MMRQLISEFFWYATFLFGILFLSIKLYKVVFSKNSTTKILLFSIVTTIILLLFFIRVNIY</sequence>
<dbReference type="AlphaFoldDB" id="A0A224WYS7"/>
<dbReference type="Proteomes" id="UP000218689">
    <property type="component" value="Unassembled WGS sequence"/>
</dbReference>
<evidence type="ECO:0000256" key="1">
    <source>
        <dbReference type="SAM" id="Phobius"/>
    </source>
</evidence>
<dbReference type="EMBL" id="BEDT01000002">
    <property type="protein sequence ID" value="GAX47268.1"/>
    <property type="molecule type" value="Genomic_DNA"/>
</dbReference>
<protein>
    <submittedName>
        <fullName evidence="2">Uncharacterized protein</fullName>
    </submittedName>
</protein>
<name>A0A224WYS7_9LACT</name>
<comment type="caution">
    <text evidence="2">The sequence shown here is derived from an EMBL/GenBank/DDBJ whole genome shotgun (WGS) entry which is preliminary data.</text>
</comment>
<gene>
    <name evidence="2" type="ORF">RsY01_867</name>
</gene>
<organism evidence="2 3">
    <name type="scientific">Pseudolactococcus reticulitermitis</name>
    <dbReference type="NCBI Taxonomy" id="2025039"/>
    <lineage>
        <taxon>Bacteria</taxon>
        <taxon>Bacillati</taxon>
        <taxon>Bacillota</taxon>
        <taxon>Bacilli</taxon>
        <taxon>Lactobacillales</taxon>
        <taxon>Streptococcaceae</taxon>
        <taxon>Pseudolactococcus</taxon>
    </lineage>
</organism>
<reference evidence="3" key="1">
    <citation type="submission" date="2017-08" db="EMBL/GenBank/DDBJ databases">
        <title>Draft genome sequence of Lactococcus sp. strain Rs-Y01, isolated from the gut of the lower termite Reticulitermes speratus.</title>
        <authorList>
            <person name="Ohkuma M."/>
            <person name="Yuki M."/>
        </authorList>
    </citation>
    <scope>NUCLEOTIDE SEQUENCE [LARGE SCALE GENOMIC DNA]</scope>
    <source>
        <strain evidence="3">Rs-Y01</strain>
    </source>
</reference>
<accession>A0A224WYS7</accession>